<organism evidence="1 2">
    <name type="scientific">Desulfotalea psychrophila (strain LSv54 / DSM 12343)</name>
    <dbReference type="NCBI Taxonomy" id="177439"/>
    <lineage>
        <taxon>Bacteria</taxon>
        <taxon>Pseudomonadati</taxon>
        <taxon>Thermodesulfobacteriota</taxon>
        <taxon>Desulfobulbia</taxon>
        <taxon>Desulfobulbales</taxon>
        <taxon>Desulfocapsaceae</taxon>
        <taxon>Desulfotalea</taxon>
    </lineage>
</organism>
<reference evidence="2" key="1">
    <citation type="journal article" date="2004" name="Environ. Microbiol.">
        <title>The genome of Desulfotalea psychrophila, a sulfate-reducing bacterium from permanently cold Arctic sediments.</title>
        <authorList>
            <person name="Rabus R."/>
            <person name="Ruepp A."/>
            <person name="Frickey T."/>
            <person name="Rattei T."/>
            <person name="Fartmann B."/>
            <person name="Stark M."/>
            <person name="Bauer M."/>
            <person name="Zibat A."/>
            <person name="Lombardot T."/>
            <person name="Becker I."/>
            <person name="Amann J."/>
            <person name="Gellner K."/>
            <person name="Teeling H."/>
            <person name="Leuschner W.D."/>
            <person name="Gloeckner F.-O."/>
            <person name="Lupas A.N."/>
            <person name="Amann R."/>
            <person name="Klenk H.-P."/>
        </authorList>
    </citation>
    <scope>NUCLEOTIDE SEQUENCE [LARGE SCALE GENOMIC DNA]</scope>
    <source>
        <strain evidence="2">DSM 12343 / LSv54</strain>
    </source>
</reference>
<protein>
    <submittedName>
        <fullName evidence="1">Uncharacterized protein</fullName>
    </submittedName>
</protein>
<evidence type="ECO:0000313" key="2">
    <source>
        <dbReference type="Proteomes" id="UP000000602"/>
    </source>
</evidence>
<dbReference type="Proteomes" id="UP000000602">
    <property type="component" value="Chromosome"/>
</dbReference>
<name>Q6AKR5_DESPS</name>
<dbReference type="HOGENOM" id="CLU_2600371_0_0_7"/>
<keyword evidence="2" id="KW-1185">Reference proteome</keyword>
<dbReference type="EMBL" id="CR522870">
    <property type="protein sequence ID" value="CAG37060.1"/>
    <property type="molecule type" value="Genomic_DNA"/>
</dbReference>
<dbReference type="AlphaFoldDB" id="Q6AKR5"/>
<accession>Q6AKR5</accession>
<evidence type="ECO:0000313" key="1">
    <source>
        <dbReference type="EMBL" id="CAG37060.1"/>
    </source>
</evidence>
<proteinExistence type="predicted"/>
<dbReference type="KEGG" id="dps:DP2331"/>
<sequence length="79" mass="9025">MLSTKASTNESASKETLDPYYYSMARAEGGLQKSVRGCECRILEQDFFMSSPSNLSHLFYQLSYHKKSDRLLMGLYVTL</sequence>
<gene>
    <name evidence="1" type="ordered locus">DP2331</name>
</gene>